<comment type="similarity">
    <text evidence="2 9">Belongs to the PGAP3 family.</text>
</comment>
<evidence type="ECO:0000256" key="3">
    <source>
        <dbReference type="ARBA" id="ARBA00022502"/>
    </source>
</evidence>
<evidence type="ECO:0000256" key="4">
    <source>
        <dbReference type="ARBA" id="ARBA00022692"/>
    </source>
</evidence>
<proteinExistence type="inferred from homology"/>
<feature type="transmembrane region" description="Helical" evidence="9">
    <location>
        <begin position="230"/>
        <end position="249"/>
    </location>
</feature>
<dbReference type="GeneTree" id="ENSGT00390000001304"/>
<comment type="subcellular location">
    <subcellularLocation>
        <location evidence="1">Endomembrane system</location>
        <topology evidence="1">Multi-pass membrane protein</topology>
    </subcellularLocation>
    <subcellularLocation>
        <location evidence="9">Golgi apparatus membrane</location>
        <topology evidence="9">Multi-pass membrane protein</topology>
    </subcellularLocation>
</comment>
<feature type="transmembrane region" description="Helical" evidence="9">
    <location>
        <begin position="176"/>
        <end position="197"/>
    </location>
</feature>
<dbReference type="Ensembl" id="ENSECRT00000023612.1">
    <property type="protein sequence ID" value="ENSECRP00000023111.1"/>
    <property type="gene ID" value="ENSECRG00000015644.1"/>
</dbReference>
<evidence type="ECO:0000256" key="5">
    <source>
        <dbReference type="ARBA" id="ARBA00022729"/>
    </source>
</evidence>
<dbReference type="AlphaFoldDB" id="A0A8C4SY42"/>
<dbReference type="PANTHER" id="PTHR13148">
    <property type="entry name" value="PER1-RELATED"/>
    <property type="match status" value="1"/>
</dbReference>
<feature type="transmembrane region" description="Helical" evidence="9">
    <location>
        <begin position="204"/>
        <end position="224"/>
    </location>
</feature>
<dbReference type="Pfam" id="PF04080">
    <property type="entry name" value="Per1"/>
    <property type="match status" value="1"/>
</dbReference>
<reference evidence="10" key="1">
    <citation type="submission" date="2021-06" db="EMBL/GenBank/DDBJ databases">
        <authorList>
            <consortium name="Wellcome Sanger Institute Data Sharing"/>
        </authorList>
    </citation>
    <scope>NUCLEOTIDE SEQUENCE [LARGE SCALE GENOMIC DNA]</scope>
</reference>
<dbReference type="InterPro" id="IPR007217">
    <property type="entry name" value="Per1-like"/>
</dbReference>
<feature type="transmembrane region" description="Helical" evidence="9">
    <location>
        <begin position="144"/>
        <end position="164"/>
    </location>
</feature>
<dbReference type="GO" id="GO:0005789">
    <property type="term" value="C:endoplasmic reticulum membrane"/>
    <property type="evidence" value="ECO:0007669"/>
    <property type="project" value="TreeGrafter"/>
</dbReference>
<gene>
    <name evidence="10" type="primary">PGAP3</name>
    <name evidence="10" type="synonym">pgap3</name>
</gene>
<keyword evidence="4 9" id="KW-0812">Transmembrane</keyword>
<protein>
    <recommendedName>
        <fullName evidence="9">Post-GPI attachment to proteins factor 3</fullName>
    </recommendedName>
</protein>
<evidence type="ECO:0000256" key="2">
    <source>
        <dbReference type="ARBA" id="ARBA00006387"/>
    </source>
</evidence>
<comment type="function">
    <text evidence="9">Involved in the lipid remodeling steps of GPI-anchor maturation.</text>
</comment>
<keyword evidence="11" id="KW-1185">Reference proteome</keyword>
<keyword evidence="6 9" id="KW-1133">Transmembrane helix</keyword>
<evidence type="ECO:0000313" key="11">
    <source>
        <dbReference type="Proteomes" id="UP000694620"/>
    </source>
</evidence>
<evidence type="ECO:0000313" key="10">
    <source>
        <dbReference type="Ensembl" id="ENSECRP00000023111.1"/>
    </source>
</evidence>
<sequence length="329" mass="37658">MELVLLRGRAAPALLSTLLASFLLVPVSASQGDKEPFYRDCFKHCMRTNCSGTRLVGFQSAQPLYMSLTGWSCSDECRYLCMWVTVGLYVAEGYPVPQFHGKWPFTRFLCFEEPASAVASLLNGLACLLMLIRYRSIVPKQSPMYQTCCAFSMVSLNAWFWSTVFHTRDTFVTEKMDYFCASAVILYSIYLCCVRTLGLQRPILSSFFGLLLILLFASHVSYLTFVSFDYGYNMFANSAIGVINLLWWLGWCTRNRRTLPYTWKCTIVVLLLHGLALLELLDFPPLLWVLDAHAVWHISTIPIHFLFYSFLIDDSLYLLNTQKRGLKLD</sequence>
<feature type="transmembrane region" description="Helical" evidence="9">
    <location>
        <begin position="301"/>
        <end position="319"/>
    </location>
</feature>
<reference evidence="10" key="3">
    <citation type="submission" date="2025-09" db="UniProtKB">
        <authorList>
            <consortium name="Ensembl"/>
        </authorList>
    </citation>
    <scope>IDENTIFICATION</scope>
</reference>
<feature type="chain" id="PRO_5034841499" description="Post-GPI attachment to proteins factor 3" evidence="9">
    <location>
        <begin position="30"/>
        <end position="329"/>
    </location>
</feature>
<name>A0A8C4SY42_ERPCA</name>
<evidence type="ECO:0000256" key="1">
    <source>
        <dbReference type="ARBA" id="ARBA00004127"/>
    </source>
</evidence>
<dbReference type="GeneID" id="114664740"/>
<dbReference type="RefSeq" id="XP_028674815.1">
    <property type="nucleotide sequence ID" value="XM_028818982.2"/>
</dbReference>
<dbReference type="GO" id="GO:0000139">
    <property type="term" value="C:Golgi membrane"/>
    <property type="evidence" value="ECO:0007669"/>
    <property type="project" value="UniProtKB-SubCell"/>
</dbReference>
<feature type="transmembrane region" description="Helical" evidence="9">
    <location>
        <begin position="261"/>
        <end position="281"/>
    </location>
</feature>
<dbReference type="CTD" id="93210"/>
<reference evidence="10" key="2">
    <citation type="submission" date="2025-08" db="UniProtKB">
        <authorList>
            <consortium name="Ensembl"/>
        </authorList>
    </citation>
    <scope>IDENTIFICATION</scope>
</reference>
<accession>A0A8C4SY42</accession>
<comment type="function">
    <text evidence="8">Involved in the fatty acid remodeling steps of GPI-anchor maturation where the unsaturated acyl chain at sn-2 of inositol phosphate is replaced by a saturated stearoyl chain. May catalyze the first step of the fatty acid remodeling, by removing the unsaturated acyl chain at sn-2 of inositol phosphate, generating a lyso-GPI intermediate. The fatty acid remodeling steps is critical for the integration of GPI-APs into lipid rafts.</text>
</comment>
<keyword evidence="9" id="KW-0333">Golgi apparatus</keyword>
<keyword evidence="7 9" id="KW-0472">Membrane</keyword>
<evidence type="ECO:0000256" key="8">
    <source>
        <dbReference type="ARBA" id="ARBA00093305"/>
    </source>
</evidence>
<feature type="signal peptide" evidence="9">
    <location>
        <begin position="1"/>
        <end position="29"/>
    </location>
</feature>
<evidence type="ECO:0000256" key="6">
    <source>
        <dbReference type="ARBA" id="ARBA00022989"/>
    </source>
</evidence>
<evidence type="ECO:0000256" key="7">
    <source>
        <dbReference type="ARBA" id="ARBA00023136"/>
    </source>
</evidence>
<dbReference type="GO" id="GO:0016788">
    <property type="term" value="F:hydrolase activity, acting on ester bonds"/>
    <property type="evidence" value="ECO:0007669"/>
    <property type="project" value="TreeGrafter"/>
</dbReference>
<organism evidence="10 11">
    <name type="scientific">Erpetoichthys calabaricus</name>
    <name type="common">Rope fish</name>
    <name type="synonym">Calamoichthys calabaricus</name>
    <dbReference type="NCBI Taxonomy" id="27687"/>
    <lineage>
        <taxon>Eukaryota</taxon>
        <taxon>Metazoa</taxon>
        <taxon>Chordata</taxon>
        <taxon>Craniata</taxon>
        <taxon>Vertebrata</taxon>
        <taxon>Euteleostomi</taxon>
        <taxon>Actinopterygii</taxon>
        <taxon>Polypteriformes</taxon>
        <taxon>Polypteridae</taxon>
        <taxon>Erpetoichthys</taxon>
    </lineage>
</organism>
<dbReference type="OrthoDB" id="419770at2759"/>
<dbReference type="PANTHER" id="PTHR13148:SF0">
    <property type="entry name" value="POST-GPI ATTACHMENT TO PROTEINS FACTOR 3"/>
    <property type="match status" value="1"/>
</dbReference>
<feature type="transmembrane region" description="Helical" evidence="9">
    <location>
        <begin position="114"/>
        <end position="132"/>
    </location>
</feature>
<dbReference type="Proteomes" id="UP000694620">
    <property type="component" value="Chromosome 14"/>
</dbReference>
<keyword evidence="5 9" id="KW-0732">Signal</keyword>
<dbReference type="GO" id="GO:0006506">
    <property type="term" value="P:GPI anchor biosynthetic process"/>
    <property type="evidence" value="ECO:0007669"/>
    <property type="project" value="UniProtKB-KW"/>
</dbReference>
<keyword evidence="3 9" id="KW-0337">GPI-anchor biosynthesis</keyword>
<evidence type="ECO:0000256" key="9">
    <source>
        <dbReference type="RuleBase" id="RU365066"/>
    </source>
</evidence>